<evidence type="ECO:0000259" key="8">
    <source>
        <dbReference type="Pfam" id="PF06738"/>
    </source>
</evidence>
<feature type="transmembrane region" description="Helical" evidence="7">
    <location>
        <begin position="154"/>
        <end position="171"/>
    </location>
</feature>
<feature type="transmembrane region" description="Helical" evidence="7">
    <location>
        <begin position="130"/>
        <end position="148"/>
    </location>
</feature>
<protein>
    <submittedName>
        <fullName evidence="10">Inner membrane protein YjjP</fullName>
    </submittedName>
</protein>
<dbReference type="PANTHER" id="PTHR34390:SF2">
    <property type="entry name" value="SUCCINATE TRANSPORTER SUBUNIT YJJP-RELATED"/>
    <property type="match status" value="1"/>
</dbReference>
<keyword evidence="5 7" id="KW-0472">Membrane</keyword>
<evidence type="ECO:0000256" key="6">
    <source>
        <dbReference type="ARBA" id="ARBA00034125"/>
    </source>
</evidence>
<accession>A0A1J5Q8X0</accession>
<dbReference type="EMBL" id="MLJW01001105">
    <property type="protein sequence ID" value="OIQ80129.1"/>
    <property type="molecule type" value="Genomic_DNA"/>
</dbReference>
<evidence type="ECO:0000256" key="5">
    <source>
        <dbReference type="ARBA" id="ARBA00023136"/>
    </source>
</evidence>
<comment type="subcellular location">
    <subcellularLocation>
        <location evidence="1">Cell membrane</location>
        <topology evidence="1">Multi-pass membrane protein</topology>
    </subcellularLocation>
</comment>
<dbReference type="Pfam" id="PF12821">
    <property type="entry name" value="ThrE_2"/>
    <property type="match status" value="1"/>
</dbReference>
<dbReference type="InterPro" id="IPR010619">
    <property type="entry name" value="ThrE-like_N"/>
</dbReference>
<evidence type="ECO:0000256" key="1">
    <source>
        <dbReference type="ARBA" id="ARBA00004651"/>
    </source>
</evidence>
<keyword evidence="4 7" id="KW-1133">Transmembrane helix</keyword>
<evidence type="ECO:0000256" key="2">
    <source>
        <dbReference type="ARBA" id="ARBA00022475"/>
    </source>
</evidence>
<feature type="transmembrane region" description="Helical" evidence="7">
    <location>
        <begin position="336"/>
        <end position="357"/>
    </location>
</feature>
<dbReference type="InterPro" id="IPR024528">
    <property type="entry name" value="ThrE_2"/>
</dbReference>
<comment type="caution">
    <text evidence="10">The sequence shown here is derived from an EMBL/GenBank/DDBJ whole genome shotgun (WGS) entry which is preliminary data.</text>
</comment>
<gene>
    <name evidence="10" type="primary">yjjP_4</name>
    <name evidence="10" type="ORF">GALL_381270</name>
</gene>
<proteinExistence type="inferred from homology"/>
<feature type="transmembrane region" description="Helical" evidence="7">
    <location>
        <begin position="396"/>
        <end position="419"/>
    </location>
</feature>
<feature type="transmembrane region" description="Helical" evidence="7">
    <location>
        <begin position="284"/>
        <end position="306"/>
    </location>
</feature>
<dbReference type="GO" id="GO:0015744">
    <property type="term" value="P:succinate transport"/>
    <property type="evidence" value="ECO:0007669"/>
    <property type="project" value="TreeGrafter"/>
</dbReference>
<feature type="domain" description="Threonine/serine exporter-like N-terminal" evidence="8">
    <location>
        <begin position="28"/>
        <end position="265"/>
    </location>
</feature>
<feature type="transmembrane region" description="Helical" evidence="7">
    <location>
        <begin position="183"/>
        <end position="204"/>
    </location>
</feature>
<feature type="domain" description="Threonine/Serine exporter ThrE" evidence="9">
    <location>
        <begin position="292"/>
        <end position="415"/>
    </location>
</feature>
<dbReference type="PANTHER" id="PTHR34390">
    <property type="entry name" value="UPF0442 PROTEIN YJJB-RELATED"/>
    <property type="match status" value="1"/>
</dbReference>
<organism evidence="10">
    <name type="scientific">mine drainage metagenome</name>
    <dbReference type="NCBI Taxonomy" id="410659"/>
    <lineage>
        <taxon>unclassified sequences</taxon>
        <taxon>metagenomes</taxon>
        <taxon>ecological metagenomes</taxon>
    </lineage>
</organism>
<feature type="transmembrane region" description="Helical" evidence="7">
    <location>
        <begin position="216"/>
        <end position="237"/>
    </location>
</feature>
<evidence type="ECO:0000256" key="4">
    <source>
        <dbReference type="ARBA" id="ARBA00022989"/>
    </source>
</evidence>
<evidence type="ECO:0000256" key="3">
    <source>
        <dbReference type="ARBA" id="ARBA00022692"/>
    </source>
</evidence>
<comment type="similarity">
    <text evidence="6">Belongs to the ThrE exporter (TC 2.A.79) family.</text>
</comment>
<feature type="transmembrane region" description="Helical" evidence="7">
    <location>
        <begin position="249"/>
        <end position="272"/>
    </location>
</feature>
<feature type="transmembrane region" description="Helical" evidence="7">
    <location>
        <begin position="364"/>
        <end position="384"/>
    </location>
</feature>
<sequence length="428" mass="44720">MLRGRVMMVPVPTIPTDDELELIRQSGVALRAGKLSLSAGTGSYRVKNTMERVATALGIDRHEAHVTLTEITTTSHRGSSFRTEVAEVRSIGINSDRLSALEIMASTLRPGSTVEEVTEKLDAITSRRPLYSGLLNALWSAIACAAFAFLNNGGPIECLAVFVGAGVGQYVRRALLTRGFNQFGVTMIAATAACFTYLGFVQALHALGSVGAHQAGYISAVLFLVPGFPLVTGSLDLAKLDFSAGLARLTYALMILSSAALAVWGVSVAAGLDPALVAAPSLPFLVLIGLRLVASFLGVLGFALMFNSPWKMAIGAALVGMVANVVRIQLVEVGAAAQAGAAAAALIVGLLSAWVAPRLRVPRITIYVPAVVIMVPGATAYRSVFHLSNGDTTQALAFGVQAALVVIAISIGLAVGRMLTDATWAYER</sequence>
<reference evidence="10" key="1">
    <citation type="submission" date="2016-10" db="EMBL/GenBank/DDBJ databases">
        <title>Sequence of Gallionella enrichment culture.</title>
        <authorList>
            <person name="Poehlein A."/>
            <person name="Muehling M."/>
            <person name="Daniel R."/>
        </authorList>
    </citation>
    <scope>NUCLEOTIDE SEQUENCE</scope>
</reference>
<dbReference type="Pfam" id="PF06738">
    <property type="entry name" value="ThrE"/>
    <property type="match status" value="1"/>
</dbReference>
<evidence type="ECO:0000256" key="7">
    <source>
        <dbReference type="SAM" id="Phobius"/>
    </source>
</evidence>
<dbReference type="GO" id="GO:0022857">
    <property type="term" value="F:transmembrane transporter activity"/>
    <property type="evidence" value="ECO:0007669"/>
    <property type="project" value="InterPro"/>
</dbReference>
<evidence type="ECO:0000259" key="9">
    <source>
        <dbReference type="Pfam" id="PF12821"/>
    </source>
</evidence>
<evidence type="ECO:0000313" key="10">
    <source>
        <dbReference type="EMBL" id="OIQ80129.1"/>
    </source>
</evidence>
<dbReference type="InterPro" id="IPR050539">
    <property type="entry name" value="ThrE_Dicarb/AminoAcid_Exp"/>
</dbReference>
<name>A0A1J5Q8X0_9ZZZZ</name>
<dbReference type="GO" id="GO:0005886">
    <property type="term" value="C:plasma membrane"/>
    <property type="evidence" value="ECO:0007669"/>
    <property type="project" value="UniProtKB-SubCell"/>
</dbReference>
<feature type="transmembrane region" description="Helical" evidence="7">
    <location>
        <begin position="313"/>
        <end position="330"/>
    </location>
</feature>
<dbReference type="AlphaFoldDB" id="A0A1J5Q8X0"/>
<keyword evidence="3 7" id="KW-0812">Transmembrane</keyword>
<keyword evidence="2" id="KW-1003">Cell membrane</keyword>